<accession>A0AAQ3M1B0</accession>
<comment type="cofactor">
    <cofactor evidence="7">
        <name>Zn(2+)</name>
        <dbReference type="ChEBI" id="CHEBI:29105"/>
    </cofactor>
    <text evidence="7">Binds 1 zinc ion.</text>
</comment>
<evidence type="ECO:0000256" key="3">
    <source>
        <dbReference type="ARBA" id="ARBA00022723"/>
    </source>
</evidence>
<keyword evidence="10" id="KW-1185">Reference proteome</keyword>
<evidence type="ECO:0000256" key="4">
    <source>
        <dbReference type="ARBA" id="ARBA00022801"/>
    </source>
</evidence>
<dbReference type="Gene3D" id="1.20.1050.40">
    <property type="entry name" value="Endopeptidase. Chain P, domain 1"/>
    <property type="match status" value="1"/>
</dbReference>
<dbReference type="GO" id="GO:0006508">
    <property type="term" value="P:proteolysis"/>
    <property type="evidence" value="ECO:0007669"/>
    <property type="project" value="UniProtKB-KW"/>
</dbReference>
<evidence type="ECO:0000256" key="7">
    <source>
        <dbReference type="RuleBase" id="RU003435"/>
    </source>
</evidence>
<keyword evidence="5 7" id="KW-0862">Zinc</keyword>
<dbReference type="AlphaFoldDB" id="A0AAQ3M1B0"/>
<keyword evidence="2 7" id="KW-0645">Protease</keyword>
<dbReference type="PANTHER" id="PTHR11804:SF84">
    <property type="entry name" value="SACCHAROLYSIN"/>
    <property type="match status" value="1"/>
</dbReference>
<dbReference type="GO" id="GO:0004222">
    <property type="term" value="F:metalloendopeptidase activity"/>
    <property type="evidence" value="ECO:0007669"/>
    <property type="project" value="InterPro"/>
</dbReference>
<dbReference type="Gene3D" id="3.40.390.10">
    <property type="entry name" value="Collagenase (Catalytic Domain)"/>
    <property type="match status" value="1"/>
</dbReference>
<keyword evidence="3 7" id="KW-0479">Metal-binding</keyword>
<evidence type="ECO:0000256" key="6">
    <source>
        <dbReference type="ARBA" id="ARBA00023049"/>
    </source>
</evidence>
<reference evidence="9 10" key="1">
    <citation type="submission" date="2023-11" db="EMBL/GenBank/DDBJ databases">
        <title>An acidophilic fungus is an integral part of prey digestion in a carnivorous sundew plant.</title>
        <authorList>
            <person name="Tsai I.J."/>
        </authorList>
    </citation>
    <scope>NUCLEOTIDE SEQUENCE [LARGE SCALE GENOMIC DNA]</scope>
    <source>
        <strain evidence="9">169a</strain>
    </source>
</reference>
<name>A0AAQ3M1B0_9PEZI</name>
<evidence type="ECO:0000259" key="8">
    <source>
        <dbReference type="Pfam" id="PF01432"/>
    </source>
</evidence>
<protein>
    <submittedName>
        <fullName evidence="9">Zincin</fullName>
    </submittedName>
</protein>
<evidence type="ECO:0000256" key="5">
    <source>
        <dbReference type="ARBA" id="ARBA00022833"/>
    </source>
</evidence>
<dbReference type="PANTHER" id="PTHR11804">
    <property type="entry name" value="PROTEASE M3 THIMET OLIGOPEPTIDASE-RELATED"/>
    <property type="match status" value="1"/>
</dbReference>
<dbReference type="InterPro" id="IPR045090">
    <property type="entry name" value="Pept_M3A_M3B"/>
</dbReference>
<dbReference type="GO" id="GO:0046872">
    <property type="term" value="F:metal ion binding"/>
    <property type="evidence" value="ECO:0007669"/>
    <property type="project" value="UniProtKB-UniRule"/>
</dbReference>
<comment type="similarity">
    <text evidence="1 7">Belongs to the peptidase M3 family.</text>
</comment>
<gene>
    <name evidence="9" type="ORF">R9X50_00188100</name>
</gene>
<keyword evidence="4 7" id="KW-0378">Hydrolase</keyword>
<dbReference type="GO" id="GO:0006518">
    <property type="term" value="P:peptide metabolic process"/>
    <property type="evidence" value="ECO:0007669"/>
    <property type="project" value="TreeGrafter"/>
</dbReference>
<dbReference type="InterPro" id="IPR024080">
    <property type="entry name" value="Neurolysin/TOP_N"/>
</dbReference>
<sequence>MAHHPQPPQPHPELIAADSILPTTRKHIERLRAARDEVVEGVSLEAATYENVVRPLANAQHAIEDSVGIIAMLRYAAPDEHTRKAAEQARDLWNEAFGEFNDRHDVYLLLQAVKDRSEPLDAESRKYLDELLADFVRCGHGRLKSEEIAQYVTTRTAIDKLRRKFTENIRNASGGMWFSEADLDGVKEQDLSRFRTAAKNQQTKTTIGDTDCFVTLSKHDVSAVLQYAKDPHVRERLYVANHSKLSENLPIFNKVVLLRDENARQLGYPSHAAFRLERRLAKTTGWVYDFMDKLEETLLPKGLKEREKLLSFRSAWTSQHEHKIDDTQSLLAWDYPYWKRLAREDTAINHDKIAEYFPIKAVVQRMLDLFSQCLQMRFDKAYSLPVWDPEVEAWEVWDNRPGKEQEFIGYLYMDLMFRLNKHRGCQNVNLRPSYIDSSGKRVYPATLLMCNFPPYTPLGSASCILLKHEQIVSLFHELGHGVHDLVSRTQYSRFHGWRSPPDYAEALAIMLENWCWDSKELKHLSCHYTALDPKLLQEWKTQHPGEEEPPITIPDVLLNPLSCNRNSFRALYLLDELVVARFDMAVHDLPAPEACEALNPTKLFADLEARLTLLSVPNPSDRGHPHVHFPHLLAGYDAGYYSYLSGQVFAAEMFAEFADDLRNRETWERLRSTVLERGASGDELQNLQDFLGRVPGAKALLPLQVDE</sequence>
<dbReference type="Gene3D" id="1.10.1370.10">
    <property type="entry name" value="Neurolysin, domain 3"/>
    <property type="match status" value="1"/>
</dbReference>
<organism evidence="9 10">
    <name type="scientific">Acrodontium crateriforme</name>
    <dbReference type="NCBI Taxonomy" id="150365"/>
    <lineage>
        <taxon>Eukaryota</taxon>
        <taxon>Fungi</taxon>
        <taxon>Dikarya</taxon>
        <taxon>Ascomycota</taxon>
        <taxon>Pezizomycotina</taxon>
        <taxon>Dothideomycetes</taxon>
        <taxon>Dothideomycetidae</taxon>
        <taxon>Mycosphaerellales</taxon>
        <taxon>Teratosphaeriaceae</taxon>
        <taxon>Acrodontium</taxon>
    </lineage>
</organism>
<dbReference type="SUPFAM" id="SSF55486">
    <property type="entry name" value="Metalloproteases ('zincins'), catalytic domain"/>
    <property type="match status" value="1"/>
</dbReference>
<feature type="domain" description="Peptidase M3A/M3B catalytic" evidence="8">
    <location>
        <begin position="224"/>
        <end position="701"/>
    </location>
</feature>
<proteinExistence type="inferred from homology"/>
<dbReference type="InterPro" id="IPR024079">
    <property type="entry name" value="MetalloPept_cat_dom_sf"/>
</dbReference>
<dbReference type="GO" id="GO:0005758">
    <property type="term" value="C:mitochondrial intermembrane space"/>
    <property type="evidence" value="ECO:0007669"/>
    <property type="project" value="TreeGrafter"/>
</dbReference>
<evidence type="ECO:0000256" key="2">
    <source>
        <dbReference type="ARBA" id="ARBA00022670"/>
    </source>
</evidence>
<dbReference type="InterPro" id="IPR001567">
    <property type="entry name" value="Pept_M3A_M3B_dom"/>
</dbReference>
<evidence type="ECO:0000256" key="1">
    <source>
        <dbReference type="ARBA" id="ARBA00006040"/>
    </source>
</evidence>
<dbReference type="InterPro" id="IPR024077">
    <property type="entry name" value="Neurolysin/TOP_dom2"/>
</dbReference>
<dbReference type="EMBL" id="CP138581">
    <property type="protein sequence ID" value="WPG99076.1"/>
    <property type="molecule type" value="Genomic_DNA"/>
</dbReference>
<dbReference type="Pfam" id="PF01432">
    <property type="entry name" value="Peptidase_M3"/>
    <property type="match status" value="1"/>
</dbReference>
<dbReference type="CDD" id="cd06455">
    <property type="entry name" value="M3A_TOP"/>
    <property type="match status" value="1"/>
</dbReference>
<dbReference type="Proteomes" id="UP001303373">
    <property type="component" value="Chromosome 2"/>
</dbReference>
<evidence type="ECO:0000313" key="10">
    <source>
        <dbReference type="Proteomes" id="UP001303373"/>
    </source>
</evidence>
<evidence type="ECO:0000313" key="9">
    <source>
        <dbReference type="EMBL" id="WPG99076.1"/>
    </source>
</evidence>
<keyword evidence="6 7" id="KW-0482">Metalloprotease</keyword>